<dbReference type="InterPro" id="IPR001245">
    <property type="entry name" value="Ser-Thr/Tyr_kinase_cat_dom"/>
</dbReference>
<evidence type="ECO:0000259" key="12">
    <source>
        <dbReference type="PROSITE" id="PS50011"/>
    </source>
</evidence>
<evidence type="ECO:0000256" key="10">
    <source>
        <dbReference type="PROSITE-ProRule" id="PRU10141"/>
    </source>
</evidence>
<keyword evidence="14" id="KW-1185">Reference proteome</keyword>
<keyword evidence="9" id="KW-0325">Glycoprotein</keyword>
<sequence length="718" mass="78180">MKKMQLLLPLLLLAALISAASGTTECPQQCGDVSIPYPFGIGDGCYLETALVGDDATTKQQQPFNVTCSSDNRTATIGKLELLSVDVARGKVRVKSPVSSWCRDPANKSAMGEQDTWWYDLSAAFRVSDADNKLTVLGCNVLAYIWSRDGGADDKYIVGCNATCSAAAGARSPPAVQRRPTAANGGDGSSCCDADGCCQAPIRPGTSFDVSFVDDYDGGNDSSGPTSPCAYAMLVETKAFKFRRTYVTTRELSSAGGGGQVPMVLDWSVGNQTCDVAGKNTAAVYAACRSGNSHCVPSNNGPGYLCSCSQGYAGNPYQERNPTDIDECKTMDQPCPAYSICRNTHGRHECYELKWLLGIVGSCIFVVLLGTAMSCTYAIREKKRLAAIKRQHFRQHGGYILFEQMKSRDGQGHSFTLFTKEELEDATNKFNEQNVLGKGGNGTVYRGNLRDGRAVAIKRCRVADDERQRREFGKEMLILSQVNHRNIVKLYGCCLEVEVPMLVYQFIPNGTLYELIHRDGAPPSFAVLLKIAHEAADALAYLHTMASPPIIHGDVKSPNILLDDNYAVKVSDFGASVLAPTDNAHLVTLVQGTRGYLDPEYMQTCRLTDKSDVYSFGVVLLELLTRRMALAMTAPEEERSLAAHFLSSMRDGKLDALLDLQIKDEVRADVIEMVATLAKRCLEMSGEKRPSMLEVAEELDSIRKLCLPGDITILVCDS</sequence>
<reference evidence="13 14" key="2">
    <citation type="submission" date="2024-10" db="EMBL/GenBank/DDBJ databases">
        <authorList>
            <person name="Ryan C."/>
        </authorList>
    </citation>
    <scope>NUCLEOTIDE SEQUENCE [LARGE SCALE GENOMIC DNA]</scope>
</reference>
<dbReference type="InterPro" id="IPR025287">
    <property type="entry name" value="WAK_GUB"/>
</dbReference>
<keyword evidence="3" id="KW-0808">Transferase</keyword>
<dbReference type="PROSITE" id="PS00107">
    <property type="entry name" value="PROTEIN_KINASE_ATP"/>
    <property type="match status" value="1"/>
</dbReference>
<dbReference type="GO" id="GO:0016020">
    <property type="term" value="C:membrane"/>
    <property type="evidence" value="ECO:0007669"/>
    <property type="project" value="UniProtKB-SubCell"/>
</dbReference>
<organism evidence="13 14">
    <name type="scientific">Urochloa decumbens</name>
    <dbReference type="NCBI Taxonomy" id="240449"/>
    <lineage>
        <taxon>Eukaryota</taxon>
        <taxon>Viridiplantae</taxon>
        <taxon>Streptophyta</taxon>
        <taxon>Embryophyta</taxon>
        <taxon>Tracheophyta</taxon>
        <taxon>Spermatophyta</taxon>
        <taxon>Magnoliopsida</taxon>
        <taxon>Liliopsida</taxon>
        <taxon>Poales</taxon>
        <taxon>Poaceae</taxon>
        <taxon>PACMAD clade</taxon>
        <taxon>Panicoideae</taxon>
        <taxon>Panicodae</taxon>
        <taxon>Paniceae</taxon>
        <taxon>Melinidinae</taxon>
        <taxon>Urochloa</taxon>
    </lineage>
</organism>
<protein>
    <recommendedName>
        <fullName evidence="12">Protein kinase domain-containing protein</fullName>
    </recommendedName>
</protein>
<evidence type="ECO:0000256" key="7">
    <source>
        <dbReference type="ARBA" id="ARBA00022840"/>
    </source>
</evidence>
<feature type="domain" description="Protein kinase" evidence="12">
    <location>
        <begin position="430"/>
        <end position="702"/>
    </location>
</feature>
<evidence type="ECO:0000256" key="9">
    <source>
        <dbReference type="ARBA" id="ARBA00023180"/>
    </source>
</evidence>
<feature type="signal peptide" evidence="11">
    <location>
        <begin position="1"/>
        <end position="22"/>
    </location>
</feature>
<keyword evidence="5 10" id="KW-0547">Nucleotide-binding</keyword>
<keyword evidence="7 10" id="KW-0067">ATP-binding</keyword>
<dbReference type="PANTHER" id="PTHR27005">
    <property type="entry name" value="WALL-ASSOCIATED RECEPTOR KINASE-LIKE 21"/>
    <property type="match status" value="1"/>
</dbReference>
<dbReference type="Pfam" id="PF13947">
    <property type="entry name" value="GUB_WAK_bind"/>
    <property type="match status" value="1"/>
</dbReference>
<dbReference type="SUPFAM" id="SSF56112">
    <property type="entry name" value="Protein kinase-like (PK-like)"/>
    <property type="match status" value="1"/>
</dbReference>
<evidence type="ECO:0000256" key="6">
    <source>
        <dbReference type="ARBA" id="ARBA00022777"/>
    </source>
</evidence>
<dbReference type="AlphaFoldDB" id="A0ABC8VIL4"/>
<dbReference type="GO" id="GO:0005524">
    <property type="term" value="F:ATP binding"/>
    <property type="evidence" value="ECO:0007669"/>
    <property type="project" value="UniProtKB-UniRule"/>
</dbReference>
<dbReference type="Gene3D" id="1.10.510.10">
    <property type="entry name" value="Transferase(Phosphotransferase) domain 1"/>
    <property type="match status" value="1"/>
</dbReference>
<evidence type="ECO:0000313" key="14">
    <source>
        <dbReference type="Proteomes" id="UP001497457"/>
    </source>
</evidence>
<dbReference type="EMBL" id="OZ075120">
    <property type="protein sequence ID" value="CAL4891599.1"/>
    <property type="molecule type" value="Genomic_DNA"/>
</dbReference>
<keyword evidence="8" id="KW-1015">Disulfide bond</keyword>
<name>A0ABC8VIL4_9POAL</name>
<dbReference type="PROSITE" id="PS00108">
    <property type="entry name" value="PROTEIN_KINASE_ST"/>
    <property type="match status" value="1"/>
</dbReference>
<evidence type="ECO:0000256" key="1">
    <source>
        <dbReference type="ARBA" id="ARBA00004479"/>
    </source>
</evidence>
<dbReference type="PANTHER" id="PTHR27005:SF273">
    <property type="entry name" value="PROTEIN KINASE DOMAIN-CONTAINING PROTEIN"/>
    <property type="match status" value="1"/>
</dbReference>
<dbReference type="SMART" id="SM00220">
    <property type="entry name" value="S_TKc"/>
    <property type="match status" value="1"/>
</dbReference>
<dbReference type="InterPro" id="IPR008271">
    <property type="entry name" value="Ser/Thr_kinase_AS"/>
</dbReference>
<feature type="chain" id="PRO_5044861780" description="Protein kinase domain-containing protein" evidence="11">
    <location>
        <begin position="23"/>
        <end position="718"/>
    </location>
</feature>
<keyword evidence="4 11" id="KW-0732">Signal</keyword>
<dbReference type="Gene3D" id="3.30.200.20">
    <property type="entry name" value="Phosphorylase Kinase, domain 1"/>
    <property type="match status" value="1"/>
</dbReference>
<evidence type="ECO:0000313" key="13">
    <source>
        <dbReference type="EMBL" id="CAL4891599.1"/>
    </source>
</evidence>
<reference evidence="14" key="1">
    <citation type="submission" date="2024-06" db="EMBL/GenBank/DDBJ databases">
        <authorList>
            <person name="Ryan C."/>
        </authorList>
    </citation>
    <scope>NUCLEOTIDE SEQUENCE [LARGE SCALE GENOMIC DNA]</scope>
</reference>
<dbReference type="FunFam" id="1.10.510.10:FF:000084">
    <property type="entry name" value="Wall-associated receptor kinase 2"/>
    <property type="match status" value="1"/>
</dbReference>
<gene>
    <name evidence="13" type="ORF">URODEC1_LOCUS3881</name>
</gene>
<dbReference type="Pfam" id="PF07714">
    <property type="entry name" value="PK_Tyr_Ser-Thr"/>
    <property type="match status" value="1"/>
</dbReference>
<evidence type="ECO:0000256" key="11">
    <source>
        <dbReference type="SAM" id="SignalP"/>
    </source>
</evidence>
<proteinExistence type="predicted"/>
<accession>A0ABC8VIL4</accession>
<dbReference type="Gene3D" id="2.10.25.10">
    <property type="entry name" value="Laminin"/>
    <property type="match status" value="1"/>
</dbReference>
<dbReference type="InterPro" id="IPR000719">
    <property type="entry name" value="Prot_kinase_dom"/>
</dbReference>
<dbReference type="InterPro" id="IPR011009">
    <property type="entry name" value="Kinase-like_dom_sf"/>
</dbReference>
<evidence type="ECO:0000256" key="8">
    <source>
        <dbReference type="ARBA" id="ARBA00023157"/>
    </source>
</evidence>
<keyword evidence="6" id="KW-0418">Kinase</keyword>
<evidence type="ECO:0000256" key="5">
    <source>
        <dbReference type="ARBA" id="ARBA00022741"/>
    </source>
</evidence>
<dbReference type="InterPro" id="IPR017441">
    <property type="entry name" value="Protein_kinase_ATP_BS"/>
</dbReference>
<evidence type="ECO:0000256" key="2">
    <source>
        <dbReference type="ARBA" id="ARBA00022527"/>
    </source>
</evidence>
<dbReference type="CDD" id="cd14066">
    <property type="entry name" value="STKc_IRAK"/>
    <property type="match status" value="1"/>
</dbReference>
<dbReference type="FunFam" id="3.30.200.20:FF:000337">
    <property type="entry name" value="Wall-associated receptor kinase 3"/>
    <property type="match status" value="1"/>
</dbReference>
<keyword evidence="2" id="KW-0723">Serine/threonine-protein kinase</keyword>
<dbReference type="Proteomes" id="UP001497457">
    <property type="component" value="Chromosome 10rd"/>
</dbReference>
<dbReference type="InterPro" id="IPR045274">
    <property type="entry name" value="WAK-like"/>
</dbReference>
<evidence type="ECO:0000256" key="4">
    <source>
        <dbReference type="ARBA" id="ARBA00022729"/>
    </source>
</evidence>
<dbReference type="GO" id="GO:0004674">
    <property type="term" value="F:protein serine/threonine kinase activity"/>
    <property type="evidence" value="ECO:0007669"/>
    <property type="project" value="UniProtKB-KW"/>
</dbReference>
<dbReference type="PROSITE" id="PS50011">
    <property type="entry name" value="PROTEIN_KINASE_DOM"/>
    <property type="match status" value="1"/>
</dbReference>
<comment type="subcellular location">
    <subcellularLocation>
        <location evidence="1">Membrane</location>
        <topology evidence="1">Single-pass type I membrane protein</topology>
    </subcellularLocation>
</comment>
<feature type="binding site" evidence="10">
    <location>
        <position position="458"/>
    </location>
    <ligand>
        <name>ATP</name>
        <dbReference type="ChEBI" id="CHEBI:30616"/>
    </ligand>
</feature>
<evidence type="ECO:0000256" key="3">
    <source>
        <dbReference type="ARBA" id="ARBA00022679"/>
    </source>
</evidence>